<evidence type="ECO:0000256" key="3">
    <source>
        <dbReference type="SAM" id="MobiDB-lite"/>
    </source>
</evidence>
<sequence>MVRQNRLVLWNAWMTATGRRREEQKASGMRSSDNLTVPEQVFALSERPVCTFTGHLDEVLDLSWSESQWFLDAKVRVWSIPNRQVVDWNDLHEMVTAASYTPDGQGAVVGSHKGNCHLYDTSEQFAPGSLSEVVVTSADSRIRVINGCNVIHKFKGFRNTSSQISACVTANGKYVISASEDSYVYVWKYDAEMRPCRSKSVVSVTRSYEHFRCPTVTAAVPWPGFGSNLGEMFAPDSGKGNGPHALLSPAEMSSDSGTWPHEKLPSPSSKHSRRSSRDLTCGTSPAQSRSAWGMVIVTSSRGGEIRIYQNFGLPDGV</sequence>
<evidence type="ECO:0000313" key="4">
    <source>
        <dbReference type="EMBL" id="KAG0447902.1"/>
    </source>
</evidence>
<accession>A0A835P9Y1</accession>
<dbReference type="Proteomes" id="UP000639772">
    <property type="component" value="Unassembled WGS sequence"/>
</dbReference>
<organism evidence="4 5">
    <name type="scientific">Vanilla planifolia</name>
    <name type="common">Vanilla</name>
    <dbReference type="NCBI Taxonomy" id="51239"/>
    <lineage>
        <taxon>Eukaryota</taxon>
        <taxon>Viridiplantae</taxon>
        <taxon>Streptophyta</taxon>
        <taxon>Embryophyta</taxon>
        <taxon>Tracheophyta</taxon>
        <taxon>Spermatophyta</taxon>
        <taxon>Magnoliopsida</taxon>
        <taxon>Liliopsida</taxon>
        <taxon>Asparagales</taxon>
        <taxon>Orchidaceae</taxon>
        <taxon>Vanilloideae</taxon>
        <taxon>Vanilleae</taxon>
        <taxon>Vanilla</taxon>
    </lineage>
</organism>
<name>A0A835P9Y1_VANPL</name>
<dbReference type="InterPro" id="IPR040324">
    <property type="entry name" value="WDR44/Dgr2"/>
</dbReference>
<dbReference type="SMART" id="SM00320">
    <property type="entry name" value="WD40"/>
    <property type="match status" value="3"/>
</dbReference>
<comment type="caution">
    <text evidence="4">The sequence shown here is derived from an EMBL/GenBank/DDBJ whole genome shotgun (WGS) entry which is preliminary data.</text>
</comment>
<protein>
    <submittedName>
        <fullName evidence="4">Uncharacterized protein</fullName>
    </submittedName>
</protein>
<keyword evidence="2" id="KW-0677">Repeat</keyword>
<gene>
    <name evidence="4" type="ORF">HPP92_028096</name>
</gene>
<dbReference type="PANTHER" id="PTHR14221:SF67">
    <property type="entry name" value="WD REPEAT-CONTAINING PROTEIN 44-LIKE"/>
    <property type="match status" value="1"/>
</dbReference>
<dbReference type="InterPro" id="IPR015943">
    <property type="entry name" value="WD40/YVTN_repeat-like_dom_sf"/>
</dbReference>
<evidence type="ECO:0000256" key="2">
    <source>
        <dbReference type="ARBA" id="ARBA00022737"/>
    </source>
</evidence>
<dbReference type="Pfam" id="PF00400">
    <property type="entry name" value="WD40"/>
    <property type="match status" value="1"/>
</dbReference>
<dbReference type="InterPro" id="IPR036322">
    <property type="entry name" value="WD40_repeat_dom_sf"/>
</dbReference>
<dbReference type="Gene3D" id="2.130.10.10">
    <property type="entry name" value="YVTN repeat-like/Quinoprotein amine dehydrogenase"/>
    <property type="match status" value="1"/>
</dbReference>
<dbReference type="PANTHER" id="PTHR14221">
    <property type="entry name" value="WD REPEAT DOMAIN 44"/>
    <property type="match status" value="1"/>
</dbReference>
<feature type="region of interest" description="Disordered" evidence="3">
    <location>
        <begin position="238"/>
        <end position="286"/>
    </location>
</feature>
<dbReference type="OrthoDB" id="408728at2759"/>
<evidence type="ECO:0000313" key="5">
    <source>
        <dbReference type="Proteomes" id="UP000639772"/>
    </source>
</evidence>
<keyword evidence="1" id="KW-0853">WD repeat</keyword>
<dbReference type="AlphaFoldDB" id="A0A835P9Y1"/>
<proteinExistence type="predicted"/>
<reference evidence="4 5" key="1">
    <citation type="journal article" date="2020" name="Nat. Food">
        <title>A phased Vanilla planifolia genome enables genetic improvement of flavour and production.</title>
        <authorList>
            <person name="Hasing T."/>
            <person name="Tang H."/>
            <person name="Brym M."/>
            <person name="Khazi F."/>
            <person name="Huang T."/>
            <person name="Chambers A.H."/>
        </authorList>
    </citation>
    <scope>NUCLEOTIDE SEQUENCE [LARGE SCALE GENOMIC DNA]</scope>
    <source>
        <tissue evidence="4">Leaf</tissue>
    </source>
</reference>
<dbReference type="SUPFAM" id="SSF50978">
    <property type="entry name" value="WD40 repeat-like"/>
    <property type="match status" value="1"/>
</dbReference>
<dbReference type="InterPro" id="IPR001680">
    <property type="entry name" value="WD40_rpt"/>
</dbReference>
<dbReference type="EMBL" id="JADCNM010000396">
    <property type="protein sequence ID" value="KAG0447902.1"/>
    <property type="molecule type" value="Genomic_DNA"/>
</dbReference>
<evidence type="ECO:0000256" key="1">
    <source>
        <dbReference type="ARBA" id="ARBA00022574"/>
    </source>
</evidence>